<evidence type="ECO:0000313" key="4">
    <source>
        <dbReference type="EMBL" id="OUD16150.1"/>
    </source>
</evidence>
<keyword evidence="1" id="KW-0812">Transmembrane</keyword>
<dbReference type="AlphaFoldDB" id="A0A251XD59"/>
<dbReference type="Proteomes" id="UP000194798">
    <property type="component" value="Unassembled WGS sequence"/>
</dbReference>
<protein>
    <submittedName>
        <fullName evidence="4">Uncharacterized protein</fullName>
    </submittedName>
</protein>
<keyword evidence="1" id="KW-1133">Transmembrane helix</keyword>
<sequence>MLMFSVFVFGSVVLATISLFMTLEGKAAEAKELILTISGVFSGPLGLILGYYFRSEIEKKHSP</sequence>
<keyword evidence="1" id="KW-0472">Membrane</keyword>
<dbReference type="EMBL" id="MSLT01000023">
    <property type="protein sequence ID" value="OUD12646.1"/>
    <property type="molecule type" value="Genomic_DNA"/>
</dbReference>
<name>A0A251XD59_9GAMM</name>
<dbReference type="EMBL" id="MSLT01000019">
    <property type="protein sequence ID" value="OUD12947.1"/>
    <property type="molecule type" value="Genomic_DNA"/>
</dbReference>
<evidence type="ECO:0000313" key="5">
    <source>
        <dbReference type="Proteomes" id="UP000194798"/>
    </source>
</evidence>
<evidence type="ECO:0000256" key="1">
    <source>
        <dbReference type="SAM" id="Phobius"/>
    </source>
</evidence>
<evidence type="ECO:0000313" key="3">
    <source>
        <dbReference type="EMBL" id="OUD12947.1"/>
    </source>
</evidence>
<organism evidence="4 5">
    <name type="scientific">Thioflexithrix psekupsensis</name>
    <dbReference type="NCBI Taxonomy" id="1570016"/>
    <lineage>
        <taxon>Bacteria</taxon>
        <taxon>Pseudomonadati</taxon>
        <taxon>Pseudomonadota</taxon>
        <taxon>Gammaproteobacteria</taxon>
        <taxon>Thiotrichales</taxon>
        <taxon>Thioflexithrix</taxon>
    </lineage>
</organism>
<gene>
    <name evidence="4" type="ORF">TPSD3_00015</name>
    <name evidence="3" type="ORF">TPSD3_12475</name>
    <name evidence="2" type="ORF">TPSD3_16365</name>
</gene>
<comment type="caution">
    <text evidence="4">The sequence shown here is derived from an EMBL/GenBank/DDBJ whole genome shotgun (WGS) entry which is preliminary data.</text>
</comment>
<reference evidence="4 5" key="1">
    <citation type="submission" date="2016-12" db="EMBL/GenBank/DDBJ databases">
        <title>Thioflexothrix psekupsii D3 genome sequencing and assembly.</title>
        <authorList>
            <person name="Fomenkov A."/>
            <person name="Vincze T."/>
            <person name="Grabovich M."/>
            <person name="Anton B.P."/>
            <person name="Dubinina G."/>
            <person name="Orlova M."/>
            <person name="Belousova E."/>
            <person name="Roberts R.J."/>
        </authorList>
    </citation>
    <scope>NUCLEOTIDE SEQUENCE [LARGE SCALE GENOMIC DNA]</scope>
    <source>
        <strain evidence="4">D3</strain>
    </source>
</reference>
<feature type="transmembrane region" description="Helical" evidence="1">
    <location>
        <begin position="35"/>
        <end position="53"/>
    </location>
</feature>
<evidence type="ECO:0000313" key="2">
    <source>
        <dbReference type="EMBL" id="OUD12646.1"/>
    </source>
</evidence>
<feature type="transmembrane region" description="Helical" evidence="1">
    <location>
        <begin position="6"/>
        <end position="23"/>
    </location>
</feature>
<dbReference type="EMBL" id="MSLT01000001">
    <property type="protein sequence ID" value="OUD16150.1"/>
    <property type="molecule type" value="Genomic_DNA"/>
</dbReference>
<proteinExistence type="predicted"/>
<keyword evidence="5" id="KW-1185">Reference proteome</keyword>
<accession>A0A251XD59</accession>